<name>A0A433P6D4_9FUNG</name>
<dbReference type="Proteomes" id="UP000274822">
    <property type="component" value="Unassembled WGS sequence"/>
</dbReference>
<dbReference type="SUPFAM" id="SSF51445">
    <property type="entry name" value="(Trans)glycosidases"/>
    <property type="match status" value="1"/>
</dbReference>
<evidence type="ECO:0000313" key="2">
    <source>
        <dbReference type="Proteomes" id="UP000274822"/>
    </source>
</evidence>
<dbReference type="GO" id="GO:0050295">
    <property type="term" value="F:steryl-beta-glucosidase activity"/>
    <property type="evidence" value="ECO:0007669"/>
    <property type="project" value="TreeGrafter"/>
</dbReference>
<protein>
    <submittedName>
        <fullName evidence="1">Uncharacterized protein</fullName>
    </submittedName>
</protein>
<dbReference type="AlphaFoldDB" id="A0A433P6D4"/>
<dbReference type="PANTHER" id="PTHR31308">
    <property type="match status" value="1"/>
</dbReference>
<sequence>WSRYSGGSGAPGWTFEVVGLDIRSFKPTGAAYVHQTNATPGDSLPMVWPTNYTKLASATMFTLFFGGDTFAPRCMYQGETVQGFLQKRFIDCYRHLAGYWVWVSIGGGDVTKYECVTTVTQFGLIDLPSPPSQPPQAPRRGDGL</sequence>
<reference evidence="1 2" key="1">
    <citation type="journal article" date="2018" name="New Phytol.">
        <title>Phylogenomics of Endogonaceae and evolution of mycorrhizas within Mucoromycota.</title>
        <authorList>
            <person name="Chang Y."/>
            <person name="Desiro A."/>
            <person name="Na H."/>
            <person name="Sandor L."/>
            <person name="Lipzen A."/>
            <person name="Clum A."/>
            <person name="Barry K."/>
            <person name="Grigoriev I.V."/>
            <person name="Martin F.M."/>
            <person name="Stajich J.E."/>
            <person name="Smith M.E."/>
            <person name="Bonito G."/>
            <person name="Spatafora J.W."/>
        </authorList>
    </citation>
    <scope>NUCLEOTIDE SEQUENCE [LARGE SCALE GENOMIC DNA]</scope>
    <source>
        <strain evidence="1 2">AD002</strain>
    </source>
</reference>
<accession>A0A433P6D4</accession>
<proteinExistence type="predicted"/>
<dbReference type="EMBL" id="RBNJ01031063">
    <property type="protein sequence ID" value="RUS13100.1"/>
    <property type="molecule type" value="Genomic_DNA"/>
</dbReference>
<keyword evidence="2" id="KW-1185">Reference proteome</keyword>
<dbReference type="GO" id="GO:1904462">
    <property type="term" value="P:ergosteryl 3-beta-D-glucoside catabolic process"/>
    <property type="evidence" value="ECO:0007669"/>
    <property type="project" value="TreeGrafter"/>
</dbReference>
<organism evidence="1 2">
    <name type="scientific">Jimgerdemannia flammicorona</name>
    <dbReference type="NCBI Taxonomy" id="994334"/>
    <lineage>
        <taxon>Eukaryota</taxon>
        <taxon>Fungi</taxon>
        <taxon>Fungi incertae sedis</taxon>
        <taxon>Mucoromycota</taxon>
        <taxon>Mucoromycotina</taxon>
        <taxon>Endogonomycetes</taxon>
        <taxon>Endogonales</taxon>
        <taxon>Endogonaceae</taxon>
        <taxon>Jimgerdemannia</taxon>
    </lineage>
</organism>
<dbReference type="PANTHER" id="PTHR31308:SF5">
    <property type="entry name" value="ERGOSTERYL-BETA-GLUCOSIDASE"/>
    <property type="match status" value="1"/>
</dbReference>
<dbReference type="Gene3D" id="3.20.20.80">
    <property type="entry name" value="Glycosidases"/>
    <property type="match status" value="1"/>
</dbReference>
<evidence type="ECO:0000313" key="1">
    <source>
        <dbReference type="EMBL" id="RUS13100.1"/>
    </source>
</evidence>
<dbReference type="InterPro" id="IPR052066">
    <property type="entry name" value="Glycosphingolipid_Hydrolases"/>
</dbReference>
<feature type="non-terminal residue" evidence="1">
    <location>
        <position position="1"/>
    </location>
</feature>
<comment type="caution">
    <text evidence="1">The sequence shown here is derived from an EMBL/GenBank/DDBJ whole genome shotgun (WGS) entry which is preliminary data.</text>
</comment>
<gene>
    <name evidence="1" type="ORF">BC938DRAFT_478132</name>
</gene>
<dbReference type="InterPro" id="IPR017853">
    <property type="entry name" value="GH"/>
</dbReference>